<dbReference type="Proteomes" id="UP000260814">
    <property type="component" value="Unassembled WGS sequence"/>
</dbReference>
<dbReference type="Pfam" id="PF09643">
    <property type="entry name" value="YopX"/>
    <property type="match status" value="1"/>
</dbReference>
<dbReference type="InterPro" id="IPR023385">
    <property type="entry name" value="YopX-like_C"/>
</dbReference>
<feature type="domain" description="YopX protein" evidence="1">
    <location>
        <begin position="2"/>
        <end position="79"/>
    </location>
</feature>
<organism evidence="2 3">
    <name type="scientific">Phocaeicola plebeius</name>
    <dbReference type="NCBI Taxonomy" id="310297"/>
    <lineage>
        <taxon>Bacteria</taxon>
        <taxon>Pseudomonadati</taxon>
        <taxon>Bacteroidota</taxon>
        <taxon>Bacteroidia</taxon>
        <taxon>Bacteroidales</taxon>
        <taxon>Bacteroidaceae</taxon>
        <taxon>Phocaeicola</taxon>
    </lineage>
</organism>
<protein>
    <recommendedName>
        <fullName evidence="1">YopX protein domain-containing protein</fullName>
    </recommendedName>
</protein>
<dbReference type="EMBL" id="QSTW01000013">
    <property type="protein sequence ID" value="RGM90393.1"/>
    <property type="molecule type" value="Genomic_DNA"/>
</dbReference>
<dbReference type="AlphaFoldDB" id="A0A3E4Z797"/>
<reference evidence="2 3" key="1">
    <citation type="submission" date="2018-08" db="EMBL/GenBank/DDBJ databases">
        <title>A genome reference for cultivated species of the human gut microbiota.</title>
        <authorList>
            <person name="Zou Y."/>
            <person name="Xue W."/>
            <person name="Luo G."/>
        </authorList>
    </citation>
    <scope>NUCLEOTIDE SEQUENCE [LARGE SCALE GENOMIC DNA]</scope>
    <source>
        <strain evidence="2 3">OM06-2</strain>
    </source>
</reference>
<evidence type="ECO:0000259" key="1">
    <source>
        <dbReference type="Pfam" id="PF09643"/>
    </source>
</evidence>
<comment type="caution">
    <text evidence="2">The sequence shown here is derived from an EMBL/GenBank/DDBJ whole genome shotgun (WGS) entry which is preliminary data.</text>
</comment>
<dbReference type="RefSeq" id="WP_117702187.1">
    <property type="nucleotide sequence ID" value="NZ_QSTW01000013.1"/>
</dbReference>
<dbReference type="Gene3D" id="2.30.30.290">
    <property type="entry name" value="YopX-like domains"/>
    <property type="match status" value="1"/>
</dbReference>
<evidence type="ECO:0000313" key="3">
    <source>
        <dbReference type="Proteomes" id="UP000260814"/>
    </source>
</evidence>
<gene>
    <name evidence="2" type="ORF">DXB87_10860</name>
</gene>
<proteinExistence type="predicted"/>
<name>A0A3E4Z797_9BACT</name>
<dbReference type="SUPFAM" id="SSF159006">
    <property type="entry name" value="YopX-like"/>
    <property type="match status" value="1"/>
</dbReference>
<dbReference type="InterPro" id="IPR019096">
    <property type="entry name" value="YopX_protein"/>
</dbReference>
<sequence>MGRKDKDKTEIYDGDIITVNVDFPKLVKFIPERAAFCIANICDLNNQDQLDIWMQPPISWWEKMDIDVIGNIHDNPELLNINLL</sequence>
<evidence type="ECO:0000313" key="2">
    <source>
        <dbReference type="EMBL" id="RGM90393.1"/>
    </source>
</evidence>
<accession>A0A3E4Z797</accession>